<sequence>AGFIAGADIHEFAQYEKTGSVRAVIEYGQRVYQKLASLPCPSVAAIHGHCMGGGSELALACTYRVASSDPKTRIGLPEVMLGIHPGWGGTARLPRLIGALQALPLMLTGKTVAADKARALGLVDRVA</sequence>
<dbReference type="InterPro" id="IPR050136">
    <property type="entry name" value="FA_oxidation_alpha_subunit"/>
</dbReference>
<dbReference type="PANTHER" id="PTHR43612">
    <property type="entry name" value="TRIFUNCTIONAL ENZYME SUBUNIT ALPHA"/>
    <property type="match status" value="1"/>
</dbReference>
<reference evidence="1" key="1">
    <citation type="submission" date="2013-08" db="EMBL/GenBank/DDBJ databases">
        <authorList>
            <person name="Mendez C."/>
            <person name="Richter M."/>
            <person name="Ferrer M."/>
            <person name="Sanchez J."/>
        </authorList>
    </citation>
    <scope>NUCLEOTIDE SEQUENCE</scope>
</reference>
<evidence type="ECO:0000313" key="1">
    <source>
        <dbReference type="EMBL" id="EQD59912.1"/>
    </source>
</evidence>
<dbReference type="CDD" id="cd06558">
    <property type="entry name" value="crotonase-like"/>
    <property type="match status" value="1"/>
</dbReference>
<organism evidence="1">
    <name type="scientific">mine drainage metagenome</name>
    <dbReference type="NCBI Taxonomy" id="410659"/>
    <lineage>
        <taxon>unclassified sequences</taxon>
        <taxon>metagenomes</taxon>
        <taxon>ecological metagenomes</taxon>
    </lineage>
</organism>
<name>T1ARC1_9ZZZZ</name>
<proteinExistence type="predicted"/>
<dbReference type="Pfam" id="PF00378">
    <property type="entry name" value="ECH_1"/>
    <property type="match status" value="1"/>
</dbReference>
<feature type="non-terminal residue" evidence="1">
    <location>
        <position position="1"/>
    </location>
</feature>
<comment type="caution">
    <text evidence="1">The sequence shown here is derived from an EMBL/GenBank/DDBJ whole genome shotgun (WGS) entry which is preliminary data.</text>
</comment>
<protein>
    <submittedName>
        <fullName evidence="1">Fatty acid oxidation complex alpha subunit</fullName>
    </submittedName>
</protein>
<dbReference type="AlphaFoldDB" id="T1ARC1"/>
<dbReference type="GO" id="GO:0004300">
    <property type="term" value="F:enoyl-CoA hydratase activity"/>
    <property type="evidence" value="ECO:0007669"/>
    <property type="project" value="TreeGrafter"/>
</dbReference>
<dbReference type="GO" id="GO:0016509">
    <property type="term" value="F:long-chain (3S)-3-hydroxyacyl-CoA dehydrogenase (NAD+) activity"/>
    <property type="evidence" value="ECO:0007669"/>
    <property type="project" value="TreeGrafter"/>
</dbReference>
<reference evidence="1" key="2">
    <citation type="journal article" date="2014" name="ISME J.">
        <title>Microbial stratification in low pH oxic and suboxic macroscopic growths along an acid mine drainage.</title>
        <authorList>
            <person name="Mendez-Garcia C."/>
            <person name="Mesa V."/>
            <person name="Sprenger R.R."/>
            <person name="Richter M."/>
            <person name="Diez M.S."/>
            <person name="Solano J."/>
            <person name="Bargiela R."/>
            <person name="Golyshina O.V."/>
            <person name="Manteca A."/>
            <person name="Ramos J.L."/>
            <person name="Gallego J.R."/>
            <person name="Llorente I."/>
            <person name="Martins Dos Santos V.A."/>
            <person name="Jensen O.N."/>
            <person name="Pelaez A.I."/>
            <person name="Sanchez J."/>
            <person name="Ferrer M."/>
        </authorList>
    </citation>
    <scope>NUCLEOTIDE SEQUENCE</scope>
</reference>
<dbReference type="InterPro" id="IPR029045">
    <property type="entry name" value="ClpP/crotonase-like_dom_sf"/>
</dbReference>
<dbReference type="SUPFAM" id="SSF52096">
    <property type="entry name" value="ClpP/crotonase"/>
    <property type="match status" value="1"/>
</dbReference>
<accession>T1ARC1</accession>
<dbReference type="PANTHER" id="PTHR43612:SF3">
    <property type="entry name" value="TRIFUNCTIONAL ENZYME SUBUNIT ALPHA, MITOCHONDRIAL"/>
    <property type="match status" value="1"/>
</dbReference>
<dbReference type="EMBL" id="AUZX01007383">
    <property type="protein sequence ID" value="EQD59912.1"/>
    <property type="molecule type" value="Genomic_DNA"/>
</dbReference>
<feature type="non-terminal residue" evidence="1">
    <location>
        <position position="127"/>
    </location>
</feature>
<dbReference type="InterPro" id="IPR001753">
    <property type="entry name" value="Enoyl-CoA_hydra/iso"/>
</dbReference>
<dbReference type="Gene3D" id="3.90.226.10">
    <property type="entry name" value="2-enoyl-CoA Hydratase, Chain A, domain 1"/>
    <property type="match status" value="1"/>
</dbReference>
<dbReference type="GO" id="GO:0006635">
    <property type="term" value="P:fatty acid beta-oxidation"/>
    <property type="evidence" value="ECO:0007669"/>
    <property type="project" value="TreeGrafter"/>
</dbReference>
<gene>
    <name evidence="1" type="ORF">B1A_10368</name>
</gene>